<feature type="transmembrane region" description="Helical" evidence="1">
    <location>
        <begin position="29"/>
        <end position="46"/>
    </location>
</feature>
<gene>
    <name evidence="2" type="ORF">HNY73_008088</name>
</gene>
<proteinExistence type="predicted"/>
<organism evidence="2 3">
    <name type="scientific">Argiope bruennichi</name>
    <name type="common">Wasp spider</name>
    <name type="synonym">Aranea bruennichi</name>
    <dbReference type="NCBI Taxonomy" id="94029"/>
    <lineage>
        <taxon>Eukaryota</taxon>
        <taxon>Metazoa</taxon>
        <taxon>Ecdysozoa</taxon>
        <taxon>Arthropoda</taxon>
        <taxon>Chelicerata</taxon>
        <taxon>Arachnida</taxon>
        <taxon>Araneae</taxon>
        <taxon>Araneomorphae</taxon>
        <taxon>Entelegynae</taxon>
        <taxon>Araneoidea</taxon>
        <taxon>Araneidae</taxon>
        <taxon>Argiope</taxon>
    </lineage>
</organism>
<accession>A0A8T0F5H5</accession>
<dbReference type="Proteomes" id="UP000807504">
    <property type="component" value="Unassembled WGS sequence"/>
</dbReference>
<keyword evidence="3" id="KW-1185">Reference proteome</keyword>
<comment type="caution">
    <text evidence="2">The sequence shown here is derived from an EMBL/GenBank/DDBJ whole genome shotgun (WGS) entry which is preliminary data.</text>
</comment>
<dbReference type="InterPro" id="IPR008042">
    <property type="entry name" value="Retrotrans_Pao"/>
</dbReference>
<keyword evidence="1" id="KW-1133">Transmembrane helix</keyword>
<reference evidence="2" key="1">
    <citation type="journal article" date="2020" name="bioRxiv">
        <title>Chromosome-level reference genome of the European wasp spider Argiope bruennichi: a resource for studies on range expansion and evolutionary adaptation.</title>
        <authorList>
            <person name="Sheffer M.M."/>
            <person name="Hoppe A."/>
            <person name="Krehenwinkel H."/>
            <person name="Uhl G."/>
            <person name="Kuss A.W."/>
            <person name="Jensen L."/>
            <person name="Jensen C."/>
            <person name="Gillespie R.G."/>
            <person name="Hoff K.J."/>
            <person name="Prost S."/>
        </authorList>
    </citation>
    <scope>NUCLEOTIDE SEQUENCE</scope>
</reference>
<reference evidence="2" key="2">
    <citation type="submission" date="2020-06" db="EMBL/GenBank/DDBJ databases">
        <authorList>
            <person name="Sheffer M."/>
        </authorList>
    </citation>
    <scope>NUCLEOTIDE SEQUENCE</scope>
</reference>
<sequence>MWRLVVKPEKSTILPHLWRKEKAEVQYNFLFYASMYAYAAAAFFQVQTSEYVKMQLLSAKARDSPTGKKTTIARLELLAATITASLASSIKRDPA</sequence>
<keyword evidence="1" id="KW-0812">Transmembrane</keyword>
<keyword evidence="1" id="KW-0472">Membrane</keyword>
<name>A0A8T0F5H5_ARGBR</name>
<evidence type="ECO:0000313" key="2">
    <source>
        <dbReference type="EMBL" id="KAF8786367.1"/>
    </source>
</evidence>
<evidence type="ECO:0000313" key="3">
    <source>
        <dbReference type="Proteomes" id="UP000807504"/>
    </source>
</evidence>
<evidence type="ECO:0000256" key="1">
    <source>
        <dbReference type="SAM" id="Phobius"/>
    </source>
</evidence>
<dbReference type="AlphaFoldDB" id="A0A8T0F5H5"/>
<dbReference type="EMBL" id="JABXBU010000015">
    <property type="protein sequence ID" value="KAF8786367.1"/>
    <property type="molecule type" value="Genomic_DNA"/>
</dbReference>
<protein>
    <submittedName>
        <fullName evidence="2">Uncharacterized protein</fullName>
    </submittedName>
</protein>
<dbReference type="Pfam" id="PF05380">
    <property type="entry name" value="Peptidase_A17"/>
    <property type="match status" value="1"/>
</dbReference>